<evidence type="ECO:0000313" key="1">
    <source>
        <dbReference type="EMBL" id="SPD88501.1"/>
    </source>
</evidence>
<gene>
    <name evidence="1" type="ORF">MPLG2_3471</name>
</gene>
<accession>A0A2N9JLQ2</accession>
<sequence>MPKTRASKGDPASRFYAVDSFDVVAACLFSATGKWEFRYGRTATLQRH</sequence>
<reference evidence="1 2" key="1">
    <citation type="submission" date="2018-02" db="EMBL/GenBank/DDBJ databases">
        <authorList>
            <person name="Cohen D.B."/>
            <person name="Kent A.D."/>
        </authorList>
    </citation>
    <scope>NUCLEOTIDE SEQUENCE [LARGE SCALE GENOMIC DNA]</scope>
    <source>
        <strain evidence="1">1</strain>
    </source>
</reference>
<dbReference type="Proteomes" id="UP000238164">
    <property type="component" value="Chromosome 1"/>
</dbReference>
<dbReference type="AlphaFoldDB" id="A0A2N9JLQ2"/>
<proteinExistence type="predicted"/>
<dbReference type="EMBL" id="LT985188">
    <property type="protein sequence ID" value="SPD88501.1"/>
    <property type="molecule type" value="Genomic_DNA"/>
</dbReference>
<protein>
    <submittedName>
        <fullName evidence="1">Uncharacterized protein</fullName>
    </submittedName>
</protein>
<dbReference type="KEGG" id="mgg:MPLG2_3471"/>
<keyword evidence="2" id="KW-1185">Reference proteome</keyword>
<name>A0A2N9JLQ2_9ACTN</name>
<evidence type="ECO:0000313" key="2">
    <source>
        <dbReference type="Proteomes" id="UP000238164"/>
    </source>
</evidence>
<organism evidence="1 2">
    <name type="scientific">Micropruina glycogenica</name>
    <dbReference type="NCBI Taxonomy" id="75385"/>
    <lineage>
        <taxon>Bacteria</taxon>
        <taxon>Bacillati</taxon>
        <taxon>Actinomycetota</taxon>
        <taxon>Actinomycetes</taxon>
        <taxon>Propionibacteriales</taxon>
        <taxon>Nocardioidaceae</taxon>
        <taxon>Micropruina</taxon>
    </lineage>
</organism>